<name>A0A9C6ZZN7_9AGAR</name>
<evidence type="ECO:0000313" key="2">
    <source>
        <dbReference type="EMBL" id="BCG68828.1"/>
    </source>
</evidence>
<dbReference type="Proteomes" id="UP000662569">
    <property type="component" value="Mitochondrion MT"/>
</dbReference>
<proteinExistence type="predicted"/>
<evidence type="ECO:0000256" key="1">
    <source>
        <dbReference type="SAM" id="Phobius"/>
    </source>
</evidence>
<evidence type="ECO:0000313" key="3">
    <source>
        <dbReference type="Proteomes" id="UP000662569"/>
    </source>
</evidence>
<protein>
    <submittedName>
        <fullName evidence="2">Uncharacterized protein</fullName>
    </submittedName>
</protein>
<accession>A0A9C6ZZN7</accession>
<organism evidence="2 3">
    <name type="scientific">Collybia sordida</name>
    <dbReference type="NCBI Taxonomy" id="123925"/>
    <lineage>
        <taxon>Eukaryota</taxon>
        <taxon>Fungi</taxon>
        <taxon>Dikarya</taxon>
        <taxon>Basidiomycota</taxon>
        <taxon>Agaricomycotina</taxon>
        <taxon>Agaricomycetes</taxon>
        <taxon>Agaricomycetidae</taxon>
        <taxon>Agaricales</taxon>
        <taxon>Tricholomatineae</taxon>
        <taxon>Clitocybaceae</taxon>
        <taxon>Collybia</taxon>
    </lineage>
</organism>
<dbReference type="EMBL" id="LC565488">
    <property type="protein sequence ID" value="BCG68828.1"/>
    <property type="molecule type" value="Genomic_DNA"/>
</dbReference>
<dbReference type="AlphaFoldDB" id="A0A9C6ZZN7"/>
<keyword evidence="1" id="KW-0812">Transmembrane</keyword>
<feature type="transmembrane region" description="Helical" evidence="1">
    <location>
        <begin position="82"/>
        <end position="107"/>
    </location>
</feature>
<keyword evidence="1" id="KW-0472">Membrane</keyword>
<keyword evidence="3" id="KW-1185">Reference proteome</keyword>
<sequence>MKDVMEFLNNLGIHVNISESSDPIVLFSCSVLVLSIIALFSFMQIYLYILILYISDNKYVIDRISKYSILVKIMDLYKKTRIGYIFFELCLFLVCMCSIIWLCIRILSVSM</sequence>
<feature type="transmembrane region" description="Helical" evidence="1">
    <location>
        <begin position="24"/>
        <end position="54"/>
    </location>
</feature>
<gene>
    <name evidence="2" type="primary">orf111</name>
</gene>
<geneLocation type="mitochondrion" evidence="2"/>
<reference evidence="2 3" key="1">
    <citation type="submission" date="2020-07" db="EMBL/GenBank/DDBJ databases">
        <title>The complete mitochondrial genome sequence of the fairy-ring forming mushroom Lepista sordida.</title>
        <authorList>
            <person name="Suzuki T."/>
            <person name="Choi J.H."/>
            <person name="Kotajima M."/>
            <person name="Ono A."/>
            <person name="Kawagishi H."/>
            <person name="Dohra H."/>
        </authorList>
    </citation>
    <scope>NUCLEOTIDE SEQUENCE [LARGE SCALE GENOMIC DNA]</scope>
    <source>
        <strain evidence="3">NBRC 112841</strain>
    </source>
</reference>
<keyword evidence="2" id="KW-0496">Mitochondrion</keyword>
<keyword evidence="1" id="KW-1133">Transmembrane helix</keyword>